<dbReference type="AlphaFoldDB" id="A0A4R5EIX3"/>
<accession>A0A4R5EIX3</accession>
<comment type="caution">
    <text evidence="8">The sequence shown here is derived from an EMBL/GenBank/DDBJ whole genome shotgun (WGS) entry which is preliminary data.</text>
</comment>
<evidence type="ECO:0000256" key="4">
    <source>
        <dbReference type="ARBA" id="ARBA00023002"/>
    </source>
</evidence>
<dbReference type="PANTHER" id="PTHR32439">
    <property type="entry name" value="FERREDOXIN--NITRITE REDUCTASE, CHLOROPLASTIC"/>
    <property type="match status" value="1"/>
</dbReference>
<dbReference type="InterPro" id="IPR005117">
    <property type="entry name" value="NiRdtase/SiRdtase_haem-b_fer"/>
</dbReference>
<keyword evidence="3" id="KW-0479">Metal-binding</keyword>
<protein>
    <submittedName>
        <fullName evidence="8">Cobalamin biosynthesis protein CobG</fullName>
    </submittedName>
</protein>
<dbReference type="PANTHER" id="PTHR32439:SF9">
    <property type="entry name" value="BLR3264 PROTEIN"/>
    <property type="match status" value="1"/>
</dbReference>
<dbReference type="Gene3D" id="3.30.413.10">
    <property type="entry name" value="Sulfite Reductase Hemoprotein, domain 1"/>
    <property type="match status" value="2"/>
</dbReference>
<dbReference type="Gene3D" id="3.90.480.10">
    <property type="entry name" value="Sulfite Reductase Hemoprotein,Domain 2"/>
    <property type="match status" value="1"/>
</dbReference>
<dbReference type="GO" id="GO:0016491">
    <property type="term" value="F:oxidoreductase activity"/>
    <property type="evidence" value="ECO:0007669"/>
    <property type="project" value="UniProtKB-KW"/>
</dbReference>
<keyword evidence="1" id="KW-0004">4Fe-4S</keyword>
<evidence type="ECO:0000256" key="5">
    <source>
        <dbReference type="ARBA" id="ARBA00023004"/>
    </source>
</evidence>
<dbReference type="InterPro" id="IPR036136">
    <property type="entry name" value="Nit/Sulf_reduc_fer-like_dom_sf"/>
</dbReference>
<dbReference type="EMBL" id="SMFP01000020">
    <property type="protein sequence ID" value="TDE34388.1"/>
    <property type="molecule type" value="Genomic_DNA"/>
</dbReference>
<dbReference type="GO" id="GO:0051539">
    <property type="term" value="F:4 iron, 4 sulfur cluster binding"/>
    <property type="evidence" value="ECO:0007669"/>
    <property type="project" value="UniProtKB-KW"/>
</dbReference>
<keyword evidence="9" id="KW-1185">Reference proteome</keyword>
<gene>
    <name evidence="8" type="ORF">E1B25_19980</name>
</gene>
<dbReference type="SUPFAM" id="SSF56014">
    <property type="entry name" value="Nitrite and sulphite reductase 4Fe-4S domain-like"/>
    <property type="match status" value="1"/>
</dbReference>
<evidence type="ECO:0000259" key="7">
    <source>
        <dbReference type="Pfam" id="PF03460"/>
    </source>
</evidence>
<evidence type="ECO:0000256" key="1">
    <source>
        <dbReference type="ARBA" id="ARBA00022485"/>
    </source>
</evidence>
<dbReference type="InterPro" id="IPR045854">
    <property type="entry name" value="NO2/SO3_Rdtase_4Fe4S_sf"/>
</dbReference>
<dbReference type="Pfam" id="PF03460">
    <property type="entry name" value="NIR_SIR_ferr"/>
    <property type="match status" value="1"/>
</dbReference>
<organism evidence="8 9">
    <name type="scientific">Antarcticimicrobium sediminis</name>
    <dbReference type="NCBI Taxonomy" id="2546227"/>
    <lineage>
        <taxon>Bacteria</taxon>
        <taxon>Pseudomonadati</taxon>
        <taxon>Pseudomonadota</taxon>
        <taxon>Alphaproteobacteria</taxon>
        <taxon>Rhodobacterales</taxon>
        <taxon>Paracoccaceae</taxon>
        <taxon>Antarcticimicrobium</taxon>
    </lineage>
</organism>
<keyword evidence="2" id="KW-0349">Heme</keyword>
<proteinExistence type="predicted"/>
<evidence type="ECO:0000313" key="9">
    <source>
        <dbReference type="Proteomes" id="UP000294662"/>
    </source>
</evidence>
<evidence type="ECO:0000313" key="8">
    <source>
        <dbReference type="EMBL" id="TDE34388.1"/>
    </source>
</evidence>
<keyword evidence="6" id="KW-0411">Iron-sulfur</keyword>
<dbReference type="GO" id="GO:0046872">
    <property type="term" value="F:metal ion binding"/>
    <property type="evidence" value="ECO:0007669"/>
    <property type="project" value="UniProtKB-KW"/>
</dbReference>
<dbReference type="SUPFAM" id="SSF55124">
    <property type="entry name" value="Nitrite/Sulfite reductase N-terminal domain-like"/>
    <property type="match status" value="1"/>
</dbReference>
<reference evidence="8 9" key="1">
    <citation type="submission" date="2019-03" db="EMBL/GenBank/DDBJ databases">
        <authorList>
            <person name="Zhang S."/>
        </authorList>
    </citation>
    <scope>NUCLEOTIDE SEQUENCE [LARGE SCALE GENOMIC DNA]</scope>
    <source>
        <strain evidence="8 9">S4J41</strain>
    </source>
</reference>
<dbReference type="RefSeq" id="WP_132831349.1">
    <property type="nucleotide sequence ID" value="NZ_SMFP01000020.1"/>
</dbReference>
<feature type="domain" description="Nitrite/Sulfite reductase ferredoxin-like" evidence="7">
    <location>
        <begin position="16"/>
        <end position="81"/>
    </location>
</feature>
<keyword evidence="4" id="KW-0560">Oxidoreductase</keyword>
<dbReference type="Proteomes" id="UP000294662">
    <property type="component" value="Unassembled WGS sequence"/>
</dbReference>
<dbReference type="InterPro" id="IPR051329">
    <property type="entry name" value="NIR_SIR_4Fe-4S"/>
</dbReference>
<name>A0A4R5EIX3_9RHOB</name>
<evidence type="ECO:0000256" key="3">
    <source>
        <dbReference type="ARBA" id="ARBA00022723"/>
    </source>
</evidence>
<evidence type="ECO:0000256" key="2">
    <source>
        <dbReference type="ARBA" id="ARBA00022617"/>
    </source>
</evidence>
<keyword evidence="5" id="KW-0408">Iron</keyword>
<dbReference type="OrthoDB" id="7459360at2"/>
<evidence type="ECO:0000256" key="6">
    <source>
        <dbReference type="ARBA" id="ARBA00023014"/>
    </source>
</evidence>
<sequence>MTNPIVQGWCPGAHRPMMSGDGLVVRVRPFRAELTAAQGLALCALTQRYGNGTLDLTSRANLQIRGVTRADHPALLQKLDALGLIDAAPAIEGHRNILLAPDWQPDGLTARLYDTLLQQLSALPVLPEKMGFALDTGRDACLAGGSADFRLELSEQGDLILRADGAAMGRHITEAEAMSALAELAQWFVATGGPEHGRMARHLKHVSLPTVWQDAPPRPEAPPFRPGAVPGGMILGVPFGAIPAPALAALLSDSGTESLRLMLGRHLWLRGATPGAAPGFVTAPGSALLTTHACPGAPFCPQATVETRALAARLAGTVPGPLHVSGCAKGCAQPRVAALTLTGRAGRFDLIRNGAPWDAPTQRSLDPDNILPFLIETT</sequence>